<dbReference type="InterPro" id="IPR000182">
    <property type="entry name" value="GNAT_dom"/>
</dbReference>
<evidence type="ECO:0000313" key="3">
    <source>
        <dbReference type="EMBL" id="KZT32430.1"/>
    </source>
</evidence>
<organism evidence="3 4">
    <name type="scientific">Sistotremastrum suecicum HHB10207 ss-3</name>
    <dbReference type="NCBI Taxonomy" id="1314776"/>
    <lineage>
        <taxon>Eukaryota</taxon>
        <taxon>Fungi</taxon>
        <taxon>Dikarya</taxon>
        <taxon>Basidiomycota</taxon>
        <taxon>Agaricomycotina</taxon>
        <taxon>Agaricomycetes</taxon>
        <taxon>Sistotremastrales</taxon>
        <taxon>Sistotremastraceae</taxon>
        <taxon>Sistotremastrum</taxon>
    </lineage>
</organism>
<dbReference type="AlphaFoldDB" id="A0A165XQA6"/>
<dbReference type="InterPro" id="IPR016181">
    <property type="entry name" value="Acyl_CoA_acyltransferase"/>
</dbReference>
<dbReference type="PANTHER" id="PTHR42791">
    <property type="entry name" value="GNAT FAMILY ACETYLTRANSFERASE"/>
    <property type="match status" value="1"/>
</dbReference>
<dbReference type="OrthoDB" id="2744543at2759"/>
<evidence type="ECO:0000256" key="1">
    <source>
        <dbReference type="SAM" id="MobiDB-lite"/>
    </source>
</evidence>
<dbReference type="STRING" id="1314776.A0A165XQA6"/>
<gene>
    <name evidence="3" type="ORF">SISSUDRAFT_1055536</name>
</gene>
<proteinExistence type="predicted"/>
<dbReference type="InterPro" id="IPR052523">
    <property type="entry name" value="Trichothecene_AcTrans"/>
</dbReference>
<dbReference type="PANTHER" id="PTHR42791:SF4">
    <property type="entry name" value="ACETYLTRANSFERASE, GNAT FAMILY FAMILY (AFU_ORTHOLOGUE AFUA_4G09540)-RELATED"/>
    <property type="match status" value="1"/>
</dbReference>
<sequence>MSMSMSTSATIPRSDLLPSTTSTSSSSINSPSASPVISPIPSTASRSVASIAHVGLRTSSSWSSWSWSAYGIENLTPRNVPAALDTIIAAFSNDRFNRYARGEDMSLPPPAPSLLKRLYYTLALHWFINRKITLTTTSSGGHALLVAYPPASMARTGWRGVWDRIWGMGVDLVFGGISWGVGLFDSGRVKRRRAEIASKQKSAVSAVLGEREKELMYVHILATHPGYQGQGHGGKLLDAMSEMTDSIGMSSWLLSSGPHNVPFYEKHGYRVVGEIRMGGDDPDWEDGELIAPIMVRECRTPEKHDT</sequence>
<accession>A0A165XQA6</accession>
<feature type="domain" description="N-acetyltransferase" evidence="2">
    <location>
        <begin position="152"/>
        <end position="299"/>
    </location>
</feature>
<dbReference type="PROSITE" id="PS51186">
    <property type="entry name" value="GNAT"/>
    <property type="match status" value="1"/>
</dbReference>
<dbReference type="EMBL" id="KV428334">
    <property type="protein sequence ID" value="KZT32430.1"/>
    <property type="molecule type" value="Genomic_DNA"/>
</dbReference>
<dbReference type="Proteomes" id="UP000076798">
    <property type="component" value="Unassembled WGS sequence"/>
</dbReference>
<dbReference type="Pfam" id="PF13673">
    <property type="entry name" value="Acetyltransf_10"/>
    <property type="match status" value="1"/>
</dbReference>
<reference evidence="3 4" key="1">
    <citation type="journal article" date="2016" name="Mol. Biol. Evol.">
        <title>Comparative Genomics of Early-Diverging Mushroom-Forming Fungi Provides Insights into the Origins of Lignocellulose Decay Capabilities.</title>
        <authorList>
            <person name="Nagy L.G."/>
            <person name="Riley R."/>
            <person name="Tritt A."/>
            <person name="Adam C."/>
            <person name="Daum C."/>
            <person name="Floudas D."/>
            <person name="Sun H."/>
            <person name="Yadav J.S."/>
            <person name="Pangilinan J."/>
            <person name="Larsson K.H."/>
            <person name="Matsuura K."/>
            <person name="Barry K."/>
            <person name="Labutti K."/>
            <person name="Kuo R."/>
            <person name="Ohm R.A."/>
            <person name="Bhattacharya S.S."/>
            <person name="Shirouzu T."/>
            <person name="Yoshinaga Y."/>
            <person name="Martin F.M."/>
            <person name="Grigoriev I.V."/>
            <person name="Hibbett D.S."/>
        </authorList>
    </citation>
    <scope>NUCLEOTIDE SEQUENCE [LARGE SCALE GENOMIC DNA]</scope>
    <source>
        <strain evidence="3 4">HHB10207 ss-3</strain>
    </source>
</reference>
<evidence type="ECO:0000313" key="4">
    <source>
        <dbReference type="Proteomes" id="UP000076798"/>
    </source>
</evidence>
<dbReference type="GO" id="GO:0016747">
    <property type="term" value="F:acyltransferase activity, transferring groups other than amino-acyl groups"/>
    <property type="evidence" value="ECO:0007669"/>
    <property type="project" value="InterPro"/>
</dbReference>
<name>A0A165XQA6_9AGAM</name>
<feature type="compositionally biased region" description="Low complexity" evidence="1">
    <location>
        <begin position="18"/>
        <end position="35"/>
    </location>
</feature>
<protein>
    <recommendedName>
        <fullName evidence="2">N-acetyltransferase domain-containing protein</fullName>
    </recommendedName>
</protein>
<dbReference type="CDD" id="cd04301">
    <property type="entry name" value="NAT_SF"/>
    <property type="match status" value="1"/>
</dbReference>
<dbReference type="SUPFAM" id="SSF55729">
    <property type="entry name" value="Acyl-CoA N-acyltransferases (Nat)"/>
    <property type="match status" value="1"/>
</dbReference>
<dbReference type="Gene3D" id="3.40.630.30">
    <property type="match status" value="1"/>
</dbReference>
<evidence type="ECO:0000259" key="2">
    <source>
        <dbReference type="PROSITE" id="PS51186"/>
    </source>
</evidence>
<feature type="region of interest" description="Disordered" evidence="1">
    <location>
        <begin position="1"/>
        <end position="35"/>
    </location>
</feature>
<feature type="compositionally biased region" description="Polar residues" evidence="1">
    <location>
        <begin position="1"/>
        <end position="11"/>
    </location>
</feature>
<keyword evidence="4" id="KW-1185">Reference proteome</keyword>